<evidence type="ECO:0000256" key="1">
    <source>
        <dbReference type="SAM" id="MobiDB-lite"/>
    </source>
</evidence>
<protein>
    <submittedName>
        <fullName evidence="2">Uncharacterized protein</fullName>
    </submittedName>
</protein>
<feature type="non-terminal residue" evidence="2">
    <location>
        <position position="1"/>
    </location>
</feature>
<accession>A0AAD8YPJ2</accession>
<sequence>RVRDRQQAVEEAATHTEPSDQLEDREPFPLDQDKFDATCTLILKPLQALHNANRMFTYTLSQMFSADTKMVEVKLQHKSIYSGLESEHWWVLSNAFYHVCAELTLQNFASVNAVACIKRRGTGITGATFYLCAESTESSVQNIFLVSSAGFFLDYRQLDNLKLTKKPTRTRGQHQFLDQARTTRLYKMFIRIIRDFVVHT</sequence>
<evidence type="ECO:0000313" key="2">
    <source>
        <dbReference type="EMBL" id="KAK1784401.1"/>
    </source>
</evidence>
<proteinExistence type="predicted"/>
<feature type="region of interest" description="Disordered" evidence="1">
    <location>
        <begin position="1"/>
        <end position="27"/>
    </location>
</feature>
<dbReference type="AlphaFoldDB" id="A0AAD8YPJ2"/>
<dbReference type="Proteomes" id="UP001239994">
    <property type="component" value="Unassembled WGS sequence"/>
</dbReference>
<comment type="caution">
    <text evidence="2">The sequence shown here is derived from an EMBL/GenBank/DDBJ whole genome shotgun (WGS) entry which is preliminary data.</text>
</comment>
<name>A0AAD8YPJ2_9TELE</name>
<feature type="non-terminal residue" evidence="2">
    <location>
        <position position="200"/>
    </location>
</feature>
<keyword evidence="3" id="KW-1185">Reference proteome</keyword>
<gene>
    <name evidence="2" type="ORF">P4O66_013946</name>
</gene>
<evidence type="ECO:0000313" key="3">
    <source>
        <dbReference type="Proteomes" id="UP001239994"/>
    </source>
</evidence>
<organism evidence="2 3">
    <name type="scientific">Electrophorus voltai</name>
    <dbReference type="NCBI Taxonomy" id="2609070"/>
    <lineage>
        <taxon>Eukaryota</taxon>
        <taxon>Metazoa</taxon>
        <taxon>Chordata</taxon>
        <taxon>Craniata</taxon>
        <taxon>Vertebrata</taxon>
        <taxon>Euteleostomi</taxon>
        <taxon>Actinopterygii</taxon>
        <taxon>Neopterygii</taxon>
        <taxon>Teleostei</taxon>
        <taxon>Ostariophysi</taxon>
        <taxon>Gymnotiformes</taxon>
        <taxon>Gymnotoidei</taxon>
        <taxon>Gymnotidae</taxon>
        <taxon>Electrophorus</taxon>
    </lineage>
</organism>
<dbReference type="EMBL" id="JAROKS010000206">
    <property type="protein sequence ID" value="KAK1784401.1"/>
    <property type="molecule type" value="Genomic_DNA"/>
</dbReference>
<reference evidence="2" key="1">
    <citation type="submission" date="2023-03" db="EMBL/GenBank/DDBJ databases">
        <title>Electrophorus voltai genome.</title>
        <authorList>
            <person name="Bian C."/>
        </authorList>
    </citation>
    <scope>NUCLEOTIDE SEQUENCE</scope>
    <source>
        <strain evidence="2">CB-2022</strain>
        <tissue evidence="2">Muscle</tissue>
    </source>
</reference>